<organism evidence="1 2">
    <name type="scientific">Diphasiastrum complanatum</name>
    <name type="common">Issler's clubmoss</name>
    <name type="synonym">Lycopodium complanatum</name>
    <dbReference type="NCBI Taxonomy" id="34168"/>
    <lineage>
        <taxon>Eukaryota</taxon>
        <taxon>Viridiplantae</taxon>
        <taxon>Streptophyta</taxon>
        <taxon>Embryophyta</taxon>
        <taxon>Tracheophyta</taxon>
        <taxon>Lycopodiopsida</taxon>
        <taxon>Lycopodiales</taxon>
        <taxon>Lycopodiaceae</taxon>
        <taxon>Lycopodioideae</taxon>
        <taxon>Diphasiastrum</taxon>
    </lineage>
</organism>
<accession>A0ACC2C7U3</accession>
<name>A0ACC2C7U3_DIPCM</name>
<protein>
    <submittedName>
        <fullName evidence="1">Uncharacterized protein</fullName>
    </submittedName>
</protein>
<dbReference type="Proteomes" id="UP001162992">
    <property type="component" value="Chromosome 11"/>
</dbReference>
<proteinExistence type="predicted"/>
<keyword evidence="2" id="KW-1185">Reference proteome</keyword>
<comment type="caution">
    <text evidence="1">The sequence shown here is derived from an EMBL/GenBank/DDBJ whole genome shotgun (WGS) entry which is preliminary data.</text>
</comment>
<gene>
    <name evidence="1" type="ORF">O6H91_11G033200</name>
</gene>
<evidence type="ECO:0000313" key="2">
    <source>
        <dbReference type="Proteomes" id="UP001162992"/>
    </source>
</evidence>
<sequence length="683" mass="76317">MHDRGDAEISAVALALLVTVLVSFGIVHQVNKARAARQIQIRKLQRLVAAESARTESAASEEYTSMLESHNFCAVCHTPTKTRCSRCKAVHYCSSTCQVQHWNQGHKLECKAPALTCSSVEASSCKAPAVTYSSVKASSFTDYKLDNGIMAPTRSSNGNVIKNCFNRGSMQESYNAVADTRHSSGIAKKCSAEFINKEDEQRTTQDEITRGPPDSGFTVEGKLLNPKKILFPYDDFVNLFSWDMLKPPCGLINCGNSCFANVVLQCLTYTRPLAAYLLVGSHRQQCQRNDWCFMCELEDHVRRVFNSEDAFSPISILSRLRHIGNHLGYGKQEDAHEFMRFAIDSMQSICLDEAGGEKAVDTRSQETTLIHYIFGGHLQSQVRCLQCHHESNRYENMMDLAVEIQGSVESLEGALAKFTAPECLDGDNKYKCDRCAAYVKAKKRLTVHEAPNVLTITLKRFQSGKFGKLNKRVTFPEVLDMSPYMSGKGDDSPLYRLYAVVVHVDMLNASFFGHYVCYVKDMDGVWYKIDDSKVKEVDLDKVMSQNAYMLLYSRTSPHPGPVAEYEAVTSSITRLGACAVENSSPGGKSHDAATTENRPYQTYCKKEKRLGSSVLEAECLGVQKYISAPEEVNKDYCLRQHLRGVLSFGSPSRLLTSLKLLQQKSPNFYIGQGKLWVFPPHMC</sequence>
<reference evidence="2" key="1">
    <citation type="journal article" date="2024" name="Proc. Natl. Acad. Sci. U.S.A.">
        <title>Extraordinary preservation of gene collinearity over three hundred million years revealed in homosporous lycophytes.</title>
        <authorList>
            <person name="Li C."/>
            <person name="Wickell D."/>
            <person name="Kuo L.Y."/>
            <person name="Chen X."/>
            <person name="Nie B."/>
            <person name="Liao X."/>
            <person name="Peng D."/>
            <person name="Ji J."/>
            <person name="Jenkins J."/>
            <person name="Williams M."/>
            <person name="Shu S."/>
            <person name="Plott C."/>
            <person name="Barry K."/>
            <person name="Rajasekar S."/>
            <person name="Grimwood J."/>
            <person name="Han X."/>
            <person name="Sun S."/>
            <person name="Hou Z."/>
            <person name="He W."/>
            <person name="Dai G."/>
            <person name="Sun C."/>
            <person name="Schmutz J."/>
            <person name="Leebens-Mack J.H."/>
            <person name="Li F.W."/>
            <person name="Wang L."/>
        </authorList>
    </citation>
    <scope>NUCLEOTIDE SEQUENCE [LARGE SCALE GENOMIC DNA]</scope>
    <source>
        <strain evidence="2">cv. PW_Plant_1</strain>
    </source>
</reference>
<dbReference type="EMBL" id="CM055102">
    <property type="protein sequence ID" value="KAJ7538066.1"/>
    <property type="molecule type" value="Genomic_DNA"/>
</dbReference>
<evidence type="ECO:0000313" key="1">
    <source>
        <dbReference type="EMBL" id="KAJ7538066.1"/>
    </source>
</evidence>